<dbReference type="InterPro" id="IPR013783">
    <property type="entry name" value="Ig-like_fold"/>
</dbReference>
<dbReference type="GO" id="GO:0098609">
    <property type="term" value="P:cell-cell adhesion"/>
    <property type="evidence" value="ECO:0007669"/>
    <property type="project" value="TreeGrafter"/>
</dbReference>
<organism evidence="5 6">
    <name type="scientific">Electrophorus voltai</name>
    <dbReference type="NCBI Taxonomy" id="2609070"/>
    <lineage>
        <taxon>Eukaryota</taxon>
        <taxon>Metazoa</taxon>
        <taxon>Chordata</taxon>
        <taxon>Craniata</taxon>
        <taxon>Vertebrata</taxon>
        <taxon>Euteleostomi</taxon>
        <taxon>Actinopterygii</taxon>
        <taxon>Neopterygii</taxon>
        <taxon>Teleostei</taxon>
        <taxon>Ostariophysi</taxon>
        <taxon>Gymnotiformes</taxon>
        <taxon>Gymnotoidei</taxon>
        <taxon>Gymnotidae</taxon>
        <taxon>Electrophorus</taxon>
    </lineage>
</organism>
<dbReference type="SUPFAM" id="SSF48726">
    <property type="entry name" value="Immunoglobulin"/>
    <property type="match status" value="5"/>
</dbReference>
<comment type="caution">
    <text evidence="5">The sequence shown here is derived from an EMBL/GenBank/DDBJ whole genome shotgun (WGS) entry which is preliminary data.</text>
</comment>
<evidence type="ECO:0000256" key="1">
    <source>
        <dbReference type="ARBA" id="ARBA00022737"/>
    </source>
</evidence>
<feature type="compositionally biased region" description="Polar residues" evidence="3">
    <location>
        <begin position="905"/>
        <end position="927"/>
    </location>
</feature>
<keyword evidence="2" id="KW-1015">Disulfide bond</keyword>
<dbReference type="PANTHER" id="PTHR44170:SF6">
    <property type="entry name" value="CONTACTIN"/>
    <property type="match status" value="1"/>
</dbReference>
<keyword evidence="6" id="KW-1185">Reference proteome</keyword>
<feature type="region of interest" description="Disordered" evidence="3">
    <location>
        <begin position="53"/>
        <end position="87"/>
    </location>
</feature>
<evidence type="ECO:0000313" key="6">
    <source>
        <dbReference type="Proteomes" id="UP001239994"/>
    </source>
</evidence>
<feature type="domain" description="Ig-like" evidence="4">
    <location>
        <begin position="622"/>
        <end position="709"/>
    </location>
</feature>
<keyword evidence="1" id="KW-0677">Repeat</keyword>
<dbReference type="InterPro" id="IPR003598">
    <property type="entry name" value="Ig_sub2"/>
</dbReference>
<dbReference type="PROSITE" id="PS50835">
    <property type="entry name" value="IG_LIKE"/>
    <property type="match status" value="4"/>
</dbReference>
<dbReference type="InterPro" id="IPR036179">
    <property type="entry name" value="Ig-like_dom_sf"/>
</dbReference>
<dbReference type="Gene3D" id="2.60.40.10">
    <property type="entry name" value="Immunoglobulins"/>
    <property type="match status" value="5"/>
</dbReference>
<sequence>MRAAPHGKNEEGFASDRLPAINHDFSSRASFPLTVDSLTEPAAVGKLCRNKYQQASEKQGSHTPGRGVLTTSHPTQKQRGSDVETFSEQVRPVQACPVPSLYTQGSSSTCTPHTTSPLCLSIQTTGSFMDLYNVRRETDQCGESKFPANNPITNQSPDLCWACLSFLRQGLSLDFPGSGYRGRRAEGNLEKIKPEGLGTLNQFLTPENMMTFEILLRAPWWNVLTMLSLVISPAFQHYGGKSPKFYELIDGSSLIPEVKLAVFSTLPKDGVGVLNSPLMLHCAVYDSSPQRALAVTWEKDNGALGAGVQQMANGSLFFSQLQEEDMGSYICSAKKGSQQITAVVTVSKAYLDNVFFSPQSQIINEGQDVFFQCVSGDSSPPANISWLKNGRALTRGAQIQGQYGGGGQRKTSGTLHLVNTTKSDQGIYACVTFNSFLNISKVSSAATLAVRVMDWMFVLQPTNKTVRKGDAVTLSCRPPDSRPPAQVSWFRNNRLLRPRPHFTMETTGDLLFHRVQETDRGYYFCRASNSYLRRAVASRKIFLEVLGVYHCFCLEFFCFASSPICDHKAHGSYLCSGSVRNATLYISSVRIYDEGFYTCTASSSVGQDKKTTTLRVTVAAKPVIVWFVGSVNVSRGGTITLPCRANGNLPVKYSWTRMGLPIPLHPSPRIRVDDNGTLHISNANQSDIGEYYCTAQNGVGQDRRKAMVIVLSALRGLGGPCRHGERLAVERTYDNRAFEDDNMVAVIEQSPNTSETRACPPLSSPSTLLMEPSYDDIQEEVQPIRDLSVIVESHPETSEEEQLETSFEEGKAIPSPQSDIQLQCLEDWRSRDFSQSQEALSPSPPAQSQPPEGLRSSLTLQTSEPSSAPLHHSISISHNSSPLLLSHCISLGMTSVAVDVRFYPSTSSSDHPTPCSTFSPPGRQSSSRLEHEQTTASTQHGK</sequence>
<dbReference type="InterPro" id="IPR003599">
    <property type="entry name" value="Ig_sub"/>
</dbReference>
<accession>A0AAD8Z5Y8</accession>
<feature type="compositionally biased region" description="Acidic residues" evidence="3">
    <location>
        <begin position="798"/>
        <end position="807"/>
    </location>
</feature>
<feature type="domain" description="Ig-like" evidence="4">
    <location>
        <begin position="256"/>
        <end position="347"/>
    </location>
</feature>
<name>A0AAD8Z5Y8_9TELE</name>
<feature type="region of interest" description="Disordered" evidence="3">
    <location>
        <begin position="831"/>
        <end position="873"/>
    </location>
</feature>
<evidence type="ECO:0000259" key="4">
    <source>
        <dbReference type="PROSITE" id="PS50835"/>
    </source>
</evidence>
<dbReference type="SMART" id="SM00408">
    <property type="entry name" value="IGc2"/>
    <property type="match status" value="4"/>
</dbReference>
<evidence type="ECO:0000256" key="2">
    <source>
        <dbReference type="ARBA" id="ARBA00023157"/>
    </source>
</evidence>
<dbReference type="InterPro" id="IPR007110">
    <property type="entry name" value="Ig-like_dom"/>
</dbReference>
<dbReference type="GO" id="GO:0016020">
    <property type="term" value="C:membrane"/>
    <property type="evidence" value="ECO:0007669"/>
    <property type="project" value="UniProtKB-SubCell"/>
</dbReference>
<feature type="compositionally biased region" description="Polar residues" evidence="3">
    <location>
        <begin position="69"/>
        <end position="87"/>
    </location>
</feature>
<dbReference type="CDD" id="cd00096">
    <property type="entry name" value="Ig"/>
    <property type="match status" value="2"/>
</dbReference>
<dbReference type="PANTHER" id="PTHR44170">
    <property type="entry name" value="PROTEIN SIDEKICK"/>
    <property type="match status" value="1"/>
</dbReference>
<dbReference type="AlphaFoldDB" id="A0AAD8Z5Y8"/>
<protein>
    <recommendedName>
        <fullName evidence="4">Ig-like domain-containing protein</fullName>
    </recommendedName>
</protein>
<dbReference type="Pfam" id="PF13927">
    <property type="entry name" value="Ig_3"/>
    <property type="match status" value="3"/>
</dbReference>
<feature type="domain" description="Ig-like" evidence="4">
    <location>
        <begin position="352"/>
        <end position="449"/>
    </location>
</feature>
<feature type="domain" description="Ig-like" evidence="4">
    <location>
        <begin position="455"/>
        <end position="537"/>
    </location>
</feature>
<feature type="region of interest" description="Disordered" evidence="3">
    <location>
        <begin position="793"/>
        <end position="816"/>
    </location>
</feature>
<dbReference type="InterPro" id="IPR013098">
    <property type="entry name" value="Ig_I-set"/>
</dbReference>
<feature type="region of interest" description="Disordered" evidence="3">
    <location>
        <begin position="905"/>
        <end position="942"/>
    </location>
</feature>
<evidence type="ECO:0000256" key="3">
    <source>
        <dbReference type="SAM" id="MobiDB-lite"/>
    </source>
</evidence>
<dbReference type="EMBL" id="JAROKS010000019">
    <property type="protein sequence ID" value="KAK1792159.1"/>
    <property type="molecule type" value="Genomic_DNA"/>
</dbReference>
<proteinExistence type="predicted"/>
<feature type="compositionally biased region" description="Polar residues" evidence="3">
    <location>
        <begin position="856"/>
        <end position="866"/>
    </location>
</feature>
<feature type="compositionally biased region" description="Polar residues" evidence="3">
    <location>
        <begin position="53"/>
        <end position="62"/>
    </location>
</feature>
<dbReference type="Proteomes" id="UP001239994">
    <property type="component" value="Unassembled WGS sequence"/>
</dbReference>
<dbReference type="Pfam" id="PF07679">
    <property type="entry name" value="I-set"/>
    <property type="match status" value="1"/>
</dbReference>
<evidence type="ECO:0000313" key="5">
    <source>
        <dbReference type="EMBL" id="KAK1792159.1"/>
    </source>
</evidence>
<dbReference type="SMART" id="SM00409">
    <property type="entry name" value="IG"/>
    <property type="match status" value="5"/>
</dbReference>
<gene>
    <name evidence="5" type="ORF">P4O66_001764</name>
</gene>
<reference evidence="5" key="1">
    <citation type="submission" date="2023-03" db="EMBL/GenBank/DDBJ databases">
        <title>Electrophorus voltai genome.</title>
        <authorList>
            <person name="Bian C."/>
        </authorList>
    </citation>
    <scope>NUCLEOTIDE SEQUENCE</scope>
    <source>
        <strain evidence="5">CB-2022</strain>
        <tissue evidence="5">Muscle</tissue>
    </source>
</reference>